<evidence type="ECO:0000313" key="2">
    <source>
        <dbReference type="EMBL" id="SHH86326.1"/>
    </source>
</evidence>
<dbReference type="EMBL" id="FQXU01000004">
    <property type="protein sequence ID" value="SHH86326.1"/>
    <property type="molecule type" value="Genomic_DNA"/>
</dbReference>
<keyword evidence="1" id="KW-0732">Signal</keyword>
<proteinExistence type="predicted"/>
<gene>
    <name evidence="2" type="ORF">SAMN02745941_01071</name>
</gene>
<evidence type="ECO:0008006" key="4">
    <source>
        <dbReference type="Google" id="ProtNLM"/>
    </source>
</evidence>
<accession>A0A1M5WFR8</accession>
<name>A0A1M5WFR8_9CLOT</name>
<dbReference type="AlphaFoldDB" id="A0A1M5WFR8"/>
<organism evidence="2 3">
    <name type="scientific">Clostridium intestinale DSM 6191</name>
    <dbReference type="NCBI Taxonomy" id="1121320"/>
    <lineage>
        <taxon>Bacteria</taxon>
        <taxon>Bacillati</taxon>
        <taxon>Bacillota</taxon>
        <taxon>Clostridia</taxon>
        <taxon>Eubacteriales</taxon>
        <taxon>Clostridiaceae</taxon>
        <taxon>Clostridium</taxon>
    </lineage>
</organism>
<feature type="chain" id="PRO_5012364286" description="DUF4829 domain-containing protein" evidence="1">
    <location>
        <begin position="21"/>
        <end position="163"/>
    </location>
</feature>
<protein>
    <recommendedName>
        <fullName evidence="4">DUF4829 domain-containing protein</fullName>
    </recommendedName>
</protein>
<reference evidence="2 3" key="1">
    <citation type="submission" date="2016-11" db="EMBL/GenBank/DDBJ databases">
        <authorList>
            <person name="Jaros S."/>
            <person name="Januszkiewicz K."/>
            <person name="Wedrychowicz H."/>
        </authorList>
    </citation>
    <scope>NUCLEOTIDE SEQUENCE [LARGE SCALE GENOMIC DNA]</scope>
    <source>
        <strain evidence="2 3">DSM 6191</strain>
    </source>
</reference>
<evidence type="ECO:0000313" key="3">
    <source>
        <dbReference type="Proteomes" id="UP000184241"/>
    </source>
</evidence>
<feature type="signal peptide" evidence="1">
    <location>
        <begin position="1"/>
        <end position="20"/>
    </location>
</feature>
<dbReference type="Proteomes" id="UP000184241">
    <property type="component" value="Unassembled WGS sequence"/>
</dbReference>
<evidence type="ECO:0000256" key="1">
    <source>
        <dbReference type="SAM" id="SignalP"/>
    </source>
</evidence>
<sequence>MKFFIPLLIVLNLSVTPVPANSPRQTGSDDIINAYVLAYEAMYTGDNEKRRDYIILDLESVYFTDTTYEQRQQAIEYFKKFNKPVLSASLFKLQEIGLADKRGEINKISADLLMITCAQPYTDGMIIEGYKWTGPIAAYQYKIYLKFIDNKWKIEKVDLLGIS</sequence>